<reference evidence="1 2" key="1">
    <citation type="submission" date="2016-03" db="EMBL/GenBank/DDBJ databases">
        <authorList>
            <person name="Ploux O."/>
        </authorList>
    </citation>
    <scope>NUCLEOTIDE SEQUENCE [LARGE SCALE GENOMIC DNA]</scope>
    <source>
        <strain evidence="1 2">UAMH 11012</strain>
    </source>
</reference>
<dbReference type="Proteomes" id="UP000184330">
    <property type="component" value="Unassembled WGS sequence"/>
</dbReference>
<proteinExistence type="predicted"/>
<keyword evidence="2" id="KW-1185">Reference proteome</keyword>
<sequence>MATPSSRKNVLVLGIVKYVDEKGGFPISAAQIQAVLDTEISKAASSPYNLEIFEINPNIPSNMADLRVKLRSKNWDGIAIGGGVRFAEDLTATFENAVNMAIEEVRPLKMIFNSKPNNILEGVARVLGQF</sequence>
<name>A0A1L7XNM3_9HELO</name>
<dbReference type="AlphaFoldDB" id="A0A1L7XNM3"/>
<gene>
    <name evidence="1" type="ORF">PAC_16529</name>
</gene>
<protein>
    <submittedName>
        <fullName evidence="1">Uncharacterized protein</fullName>
    </submittedName>
</protein>
<dbReference type="EMBL" id="FJOG01000038">
    <property type="protein sequence ID" value="CZR66628.1"/>
    <property type="molecule type" value="Genomic_DNA"/>
</dbReference>
<organism evidence="1 2">
    <name type="scientific">Phialocephala subalpina</name>
    <dbReference type="NCBI Taxonomy" id="576137"/>
    <lineage>
        <taxon>Eukaryota</taxon>
        <taxon>Fungi</taxon>
        <taxon>Dikarya</taxon>
        <taxon>Ascomycota</taxon>
        <taxon>Pezizomycotina</taxon>
        <taxon>Leotiomycetes</taxon>
        <taxon>Helotiales</taxon>
        <taxon>Mollisiaceae</taxon>
        <taxon>Phialocephala</taxon>
        <taxon>Phialocephala fortinii species complex</taxon>
    </lineage>
</organism>
<accession>A0A1L7XNM3</accession>
<evidence type="ECO:0000313" key="1">
    <source>
        <dbReference type="EMBL" id="CZR66628.1"/>
    </source>
</evidence>
<dbReference type="OrthoDB" id="9986861at2759"/>
<evidence type="ECO:0000313" key="2">
    <source>
        <dbReference type="Proteomes" id="UP000184330"/>
    </source>
</evidence>